<dbReference type="EMBL" id="BAAAPO010000025">
    <property type="protein sequence ID" value="GAA1792027.1"/>
    <property type="molecule type" value="Genomic_DNA"/>
</dbReference>
<feature type="transmembrane region" description="Helical" evidence="1">
    <location>
        <begin position="39"/>
        <end position="57"/>
    </location>
</feature>
<organism evidence="2 3">
    <name type="scientific">Nostocoides veronense</name>
    <dbReference type="NCBI Taxonomy" id="330836"/>
    <lineage>
        <taxon>Bacteria</taxon>
        <taxon>Bacillati</taxon>
        <taxon>Actinomycetota</taxon>
        <taxon>Actinomycetes</taxon>
        <taxon>Micrococcales</taxon>
        <taxon>Intrasporangiaceae</taxon>
        <taxon>Nostocoides</taxon>
    </lineage>
</organism>
<proteinExistence type="predicted"/>
<keyword evidence="1" id="KW-0472">Membrane</keyword>
<feature type="transmembrane region" description="Helical" evidence="1">
    <location>
        <begin position="7"/>
        <end position="27"/>
    </location>
</feature>
<feature type="transmembrane region" description="Helical" evidence="1">
    <location>
        <begin position="77"/>
        <end position="101"/>
    </location>
</feature>
<feature type="transmembrane region" description="Helical" evidence="1">
    <location>
        <begin position="186"/>
        <end position="205"/>
    </location>
</feature>
<gene>
    <name evidence="2" type="ORF">GCM10009811_15980</name>
</gene>
<evidence type="ECO:0000313" key="3">
    <source>
        <dbReference type="Proteomes" id="UP001499938"/>
    </source>
</evidence>
<evidence type="ECO:0000256" key="1">
    <source>
        <dbReference type="SAM" id="Phobius"/>
    </source>
</evidence>
<keyword evidence="1" id="KW-0812">Transmembrane</keyword>
<accession>A0ABP4XUX7</accession>
<reference evidence="3" key="1">
    <citation type="journal article" date="2019" name="Int. J. Syst. Evol. Microbiol.">
        <title>The Global Catalogue of Microorganisms (GCM) 10K type strain sequencing project: providing services to taxonomists for standard genome sequencing and annotation.</title>
        <authorList>
            <consortium name="The Broad Institute Genomics Platform"/>
            <consortium name="The Broad Institute Genome Sequencing Center for Infectious Disease"/>
            <person name="Wu L."/>
            <person name="Ma J."/>
        </authorList>
    </citation>
    <scope>NUCLEOTIDE SEQUENCE [LARGE SCALE GENOMIC DNA]</scope>
    <source>
        <strain evidence="3">JCM 15592</strain>
    </source>
</reference>
<keyword evidence="1" id="KW-1133">Transmembrane helix</keyword>
<evidence type="ECO:0000313" key="2">
    <source>
        <dbReference type="EMBL" id="GAA1792027.1"/>
    </source>
</evidence>
<keyword evidence="3" id="KW-1185">Reference proteome</keyword>
<name>A0ABP4XUX7_9MICO</name>
<protein>
    <recommendedName>
        <fullName evidence="4">DUF3592 domain-containing protein</fullName>
    </recommendedName>
</protein>
<evidence type="ECO:0008006" key="4">
    <source>
        <dbReference type="Google" id="ProtNLM"/>
    </source>
</evidence>
<dbReference type="RefSeq" id="WP_344083303.1">
    <property type="nucleotide sequence ID" value="NZ_BAAAPO010000025.1"/>
</dbReference>
<dbReference type="Proteomes" id="UP001499938">
    <property type="component" value="Unassembled WGS sequence"/>
</dbReference>
<sequence>MRRSDRLGRGAAVGYAALGTLAALAYTTRIVPPWADKTIPAYVGVAPGVALLAYLWWRPPIWARGSLANGEPTHNMLLVALSIVILLIAGALGSIAGAAALGAHSLPDRPAEAAAVGFVPCSGRGCYQRVTIEVGGERITARYAGANSPGVVATVGAPFVYDPADPTHLMPRPAFEYGRTDAPRTVAISALAIALVFVVAFIRSVRRS</sequence>
<comment type="caution">
    <text evidence="2">The sequence shown here is derived from an EMBL/GenBank/DDBJ whole genome shotgun (WGS) entry which is preliminary data.</text>
</comment>